<dbReference type="Proteomes" id="UP001178507">
    <property type="component" value="Unassembled WGS sequence"/>
</dbReference>
<accession>A0AA36JFW4</accession>
<dbReference type="EMBL" id="CAUJNA010003560">
    <property type="protein sequence ID" value="CAJ1404876.1"/>
    <property type="molecule type" value="Genomic_DNA"/>
</dbReference>
<dbReference type="AlphaFoldDB" id="A0AA36JFW4"/>
<evidence type="ECO:0000313" key="2">
    <source>
        <dbReference type="EMBL" id="CAJ1404876.1"/>
    </source>
</evidence>
<feature type="region of interest" description="Disordered" evidence="1">
    <location>
        <begin position="1"/>
        <end position="24"/>
    </location>
</feature>
<keyword evidence="3" id="KW-1185">Reference proteome</keyword>
<comment type="caution">
    <text evidence="2">The sequence shown here is derived from an EMBL/GenBank/DDBJ whole genome shotgun (WGS) entry which is preliminary data.</text>
</comment>
<organism evidence="2 3">
    <name type="scientific">Effrenium voratum</name>
    <dbReference type="NCBI Taxonomy" id="2562239"/>
    <lineage>
        <taxon>Eukaryota</taxon>
        <taxon>Sar</taxon>
        <taxon>Alveolata</taxon>
        <taxon>Dinophyceae</taxon>
        <taxon>Suessiales</taxon>
        <taxon>Symbiodiniaceae</taxon>
        <taxon>Effrenium</taxon>
    </lineage>
</organism>
<gene>
    <name evidence="2" type="ORF">EVOR1521_LOCUS27248</name>
</gene>
<sequence>MAHAKESKLQRDHTGVQAAGRAGAEGDSATLLALLRRLRRQGHPGIRWENDQLNRKLAHQLSQPLLTAGGVVPAWVKALPLTYPFLFERKLKDAGRNFRS</sequence>
<evidence type="ECO:0000313" key="3">
    <source>
        <dbReference type="Proteomes" id="UP001178507"/>
    </source>
</evidence>
<feature type="compositionally biased region" description="Basic and acidic residues" evidence="1">
    <location>
        <begin position="1"/>
        <end position="14"/>
    </location>
</feature>
<protein>
    <submittedName>
        <fullName evidence="2">Uncharacterized protein</fullName>
    </submittedName>
</protein>
<evidence type="ECO:0000256" key="1">
    <source>
        <dbReference type="SAM" id="MobiDB-lite"/>
    </source>
</evidence>
<reference evidence="2" key="1">
    <citation type="submission" date="2023-08" db="EMBL/GenBank/DDBJ databases">
        <authorList>
            <person name="Chen Y."/>
            <person name="Shah S."/>
            <person name="Dougan E. K."/>
            <person name="Thang M."/>
            <person name="Chan C."/>
        </authorList>
    </citation>
    <scope>NUCLEOTIDE SEQUENCE</scope>
</reference>
<name>A0AA36JFW4_9DINO</name>
<proteinExistence type="predicted"/>